<dbReference type="InterPro" id="IPR051201">
    <property type="entry name" value="Chloro_Bact_Ser_Proteases"/>
</dbReference>
<evidence type="ECO:0000256" key="3">
    <source>
        <dbReference type="ARBA" id="ARBA00022801"/>
    </source>
</evidence>
<dbReference type="PRINTS" id="PR00834">
    <property type="entry name" value="PROTEASES2C"/>
</dbReference>
<dbReference type="SUPFAM" id="SSF50494">
    <property type="entry name" value="Trypsin-like serine proteases"/>
    <property type="match status" value="1"/>
</dbReference>
<dbReference type="PANTHER" id="PTHR43343:SF3">
    <property type="entry name" value="PROTEASE DO-LIKE 8, CHLOROPLASTIC"/>
    <property type="match status" value="1"/>
</dbReference>
<dbReference type="InterPro" id="IPR008984">
    <property type="entry name" value="SMAD_FHA_dom_sf"/>
</dbReference>
<dbReference type="InterPro" id="IPR000253">
    <property type="entry name" value="FHA_dom"/>
</dbReference>
<dbReference type="InterPro" id="IPR001940">
    <property type="entry name" value="Peptidase_S1C"/>
</dbReference>
<dbReference type="PROSITE" id="PS50006">
    <property type="entry name" value="FHA_DOMAIN"/>
    <property type="match status" value="1"/>
</dbReference>
<dbReference type="RefSeq" id="WP_074463095.1">
    <property type="nucleotide sequence ID" value="NZ_FMUR01000018.1"/>
</dbReference>
<feature type="compositionally biased region" description="Basic and acidic residues" evidence="4">
    <location>
        <begin position="393"/>
        <end position="405"/>
    </location>
</feature>
<dbReference type="AlphaFoldDB" id="A0A1G5G4Z2"/>
<keyword evidence="5" id="KW-0812">Transmembrane</keyword>
<organism evidence="7 8">
    <name type="scientific">Butyrivibrio hungatei</name>
    <dbReference type="NCBI Taxonomy" id="185008"/>
    <lineage>
        <taxon>Bacteria</taxon>
        <taxon>Bacillati</taxon>
        <taxon>Bacillota</taxon>
        <taxon>Clostridia</taxon>
        <taxon>Lachnospirales</taxon>
        <taxon>Lachnospiraceae</taxon>
        <taxon>Butyrivibrio</taxon>
    </lineage>
</organism>
<evidence type="ECO:0000256" key="2">
    <source>
        <dbReference type="ARBA" id="ARBA00022670"/>
    </source>
</evidence>
<dbReference type="PANTHER" id="PTHR43343">
    <property type="entry name" value="PEPTIDASE S12"/>
    <property type="match status" value="1"/>
</dbReference>
<evidence type="ECO:0000259" key="6">
    <source>
        <dbReference type="PROSITE" id="PS50006"/>
    </source>
</evidence>
<keyword evidence="5" id="KW-0472">Membrane</keyword>
<keyword evidence="2" id="KW-0645">Protease</keyword>
<proteinExistence type="inferred from homology"/>
<evidence type="ECO:0000313" key="8">
    <source>
        <dbReference type="Proteomes" id="UP000183047"/>
    </source>
</evidence>
<sequence>MSTAAKRILTMFLVMGITVAPLKVYAREEAPLESSGLGFSVSENITEDGAAQASSGASEMPEEPADSSDGEEDTKKLSSVQEARNGVLQVNCIYEDDLGKTSIIQGGTGFLIGDPEETEYVITNNHIINPDKKFRDKAFKALGVPKEKDEDWDKINLKVQVVVENDVVLEASVVKASVALDVVVLKLEQPIYTRTPLTILAAENKSAEKPYKVADKIFTLGYPTGISYDVPVYYSNDKVSMTSGAIANLTTLDNTMVIQHDAKIDVSNCGGPLINEDGLVIGMNELIDDGSNYYTLDAAEITAILDGLGIVYNKMNPTEYDELKNGVSAATEVSTTGSSASADEVVNPGGDGRDTKKLIITIAIVGAVVVALAAIALTVVLIMKKVKESKEKARKAAEEENRNRFENQGGTGAGQFNKPMTKVQSNSGAFAKGTETTLLNSAAPDAGTTVLSSSARPDFLGTLIRRKNGENIIINKNNFSIGKDSLNIDFRISDNSAISRRHASIKIENGQVVLEDNFSTNGTFVNGDKIPGGQTRQLKSGDVIKLANEEFDYRA</sequence>
<dbReference type="EMBL" id="FMUR01000018">
    <property type="protein sequence ID" value="SCY45788.1"/>
    <property type="molecule type" value="Genomic_DNA"/>
</dbReference>
<keyword evidence="5" id="KW-1133">Transmembrane helix</keyword>
<reference evidence="8" key="1">
    <citation type="submission" date="2016-10" db="EMBL/GenBank/DDBJ databases">
        <authorList>
            <person name="Varghese N."/>
            <person name="Submissions S."/>
        </authorList>
    </citation>
    <scope>NUCLEOTIDE SEQUENCE [LARGE SCALE GENOMIC DNA]</scope>
    <source>
        <strain evidence="8">XBD2006</strain>
    </source>
</reference>
<name>A0A1G5G4Z2_9FIRM</name>
<dbReference type="GO" id="GO:0006508">
    <property type="term" value="P:proteolysis"/>
    <property type="evidence" value="ECO:0007669"/>
    <property type="project" value="UniProtKB-KW"/>
</dbReference>
<dbReference type="Gene3D" id="2.60.200.20">
    <property type="match status" value="1"/>
</dbReference>
<feature type="transmembrane region" description="Helical" evidence="5">
    <location>
        <begin position="358"/>
        <end position="382"/>
    </location>
</feature>
<feature type="region of interest" description="Disordered" evidence="4">
    <location>
        <begin position="37"/>
        <end position="79"/>
    </location>
</feature>
<gene>
    <name evidence="7" type="ORF">SAMN02910451_02677</name>
</gene>
<accession>A0A1G5G4Z2</accession>
<evidence type="ECO:0000313" key="7">
    <source>
        <dbReference type="EMBL" id="SCY45788.1"/>
    </source>
</evidence>
<dbReference type="GO" id="GO:0004252">
    <property type="term" value="F:serine-type endopeptidase activity"/>
    <property type="evidence" value="ECO:0007669"/>
    <property type="project" value="InterPro"/>
</dbReference>
<keyword evidence="8" id="KW-1185">Reference proteome</keyword>
<dbReference type="Pfam" id="PF13365">
    <property type="entry name" value="Trypsin_2"/>
    <property type="match status" value="1"/>
</dbReference>
<protein>
    <submittedName>
        <fullName evidence="7">FHA domain-containing protein</fullName>
    </submittedName>
</protein>
<dbReference type="OrthoDB" id="9783862at2"/>
<dbReference type="InterPro" id="IPR009003">
    <property type="entry name" value="Peptidase_S1_PA"/>
</dbReference>
<dbReference type="Proteomes" id="UP000183047">
    <property type="component" value="Unassembled WGS sequence"/>
</dbReference>
<dbReference type="Gene3D" id="2.40.10.10">
    <property type="entry name" value="Trypsin-like serine proteases"/>
    <property type="match status" value="2"/>
</dbReference>
<keyword evidence="3" id="KW-0378">Hydrolase</keyword>
<comment type="similarity">
    <text evidence="1">Belongs to the peptidase S1C family.</text>
</comment>
<evidence type="ECO:0000256" key="4">
    <source>
        <dbReference type="SAM" id="MobiDB-lite"/>
    </source>
</evidence>
<dbReference type="CDD" id="cd00060">
    <property type="entry name" value="FHA"/>
    <property type="match status" value="1"/>
</dbReference>
<feature type="compositionally biased region" description="Acidic residues" evidence="4">
    <location>
        <begin position="60"/>
        <end position="72"/>
    </location>
</feature>
<feature type="domain" description="FHA" evidence="6">
    <location>
        <begin position="479"/>
        <end position="530"/>
    </location>
</feature>
<dbReference type="SUPFAM" id="SSF49879">
    <property type="entry name" value="SMAD/FHA domain"/>
    <property type="match status" value="1"/>
</dbReference>
<evidence type="ECO:0000256" key="1">
    <source>
        <dbReference type="ARBA" id="ARBA00010541"/>
    </source>
</evidence>
<dbReference type="SMART" id="SM00240">
    <property type="entry name" value="FHA"/>
    <property type="match status" value="1"/>
</dbReference>
<feature type="region of interest" description="Disordered" evidence="4">
    <location>
        <begin position="393"/>
        <end position="421"/>
    </location>
</feature>
<dbReference type="InterPro" id="IPR043504">
    <property type="entry name" value="Peptidase_S1_PA_chymotrypsin"/>
</dbReference>
<dbReference type="Pfam" id="PF00498">
    <property type="entry name" value="FHA"/>
    <property type="match status" value="1"/>
</dbReference>
<evidence type="ECO:0000256" key="5">
    <source>
        <dbReference type="SAM" id="Phobius"/>
    </source>
</evidence>